<name>A0A0V1G7A5_TRIPS</name>
<organism evidence="1 3">
    <name type="scientific">Trichinella pseudospiralis</name>
    <name type="common">Parasitic roundworm</name>
    <dbReference type="NCBI Taxonomy" id="6337"/>
    <lineage>
        <taxon>Eukaryota</taxon>
        <taxon>Metazoa</taxon>
        <taxon>Ecdysozoa</taxon>
        <taxon>Nematoda</taxon>
        <taxon>Enoplea</taxon>
        <taxon>Dorylaimia</taxon>
        <taxon>Trichinellida</taxon>
        <taxon>Trichinellidae</taxon>
        <taxon>Trichinella</taxon>
    </lineage>
</organism>
<feature type="non-terminal residue" evidence="1">
    <location>
        <position position="1"/>
    </location>
</feature>
<reference evidence="1 3" key="1">
    <citation type="submission" date="2015-01" db="EMBL/GenBank/DDBJ databases">
        <title>Evolution of Trichinella species and genotypes.</title>
        <authorList>
            <person name="Korhonen P.K."/>
            <person name="Edoardo P."/>
            <person name="Giuseppe L.R."/>
            <person name="Gasser R.B."/>
        </authorList>
    </citation>
    <scope>NUCLEOTIDE SEQUENCE [LARGE SCALE GENOMIC DNA]</scope>
    <source>
        <strain evidence="1">ISS176</strain>
    </source>
</reference>
<dbReference type="AlphaFoldDB" id="A0A0V1G7A5"/>
<dbReference type="EMBL" id="JYDV01006082">
    <property type="protein sequence ID" value="KRY94171.1"/>
    <property type="molecule type" value="Genomic_DNA"/>
</dbReference>
<accession>A0A0V1G7A5</accession>
<comment type="caution">
    <text evidence="1">The sequence shown here is derived from an EMBL/GenBank/DDBJ whole genome shotgun (WGS) entry which is preliminary data.</text>
</comment>
<proteinExistence type="predicted"/>
<dbReference type="Proteomes" id="UP000054826">
    <property type="component" value="Unassembled WGS sequence"/>
</dbReference>
<evidence type="ECO:0000313" key="1">
    <source>
        <dbReference type="EMBL" id="KRY94168.1"/>
    </source>
</evidence>
<dbReference type="EMBL" id="JYDV01006092">
    <property type="protein sequence ID" value="KRY94168.1"/>
    <property type="molecule type" value="Genomic_DNA"/>
</dbReference>
<feature type="non-terminal residue" evidence="1">
    <location>
        <position position="31"/>
    </location>
</feature>
<evidence type="ECO:0000313" key="3">
    <source>
        <dbReference type="Proteomes" id="UP000054826"/>
    </source>
</evidence>
<gene>
    <name evidence="2" type="ORF">T4C_10317</name>
    <name evidence="1" type="ORF">T4C_9307</name>
</gene>
<evidence type="ECO:0000313" key="2">
    <source>
        <dbReference type="EMBL" id="KRY94171.1"/>
    </source>
</evidence>
<protein>
    <submittedName>
        <fullName evidence="1">Uncharacterized protein</fullName>
    </submittedName>
</protein>
<sequence>LPFPNSALLVSENGTGYLKFLESCGEKAAHL</sequence>